<reference evidence="4" key="2">
    <citation type="submission" date="2020-04" db="EMBL/GenBank/DDBJ databases">
        <authorList>
            <consortium name="NCBI Genome Project"/>
        </authorList>
    </citation>
    <scope>NUCLEOTIDE SEQUENCE</scope>
    <source>
        <strain evidence="4">CBS 342.82</strain>
    </source>
</reference>
<reference evidence="4" key="3">
    <citation type="submission" date="2025-08" db="UniProtKB">
        <authorList>
            <consortium name="RefSeq"/>
        </authorList>
    </citation>
    <scope>IDENTIFICATION</scope>
    <source>
        <strain evidence="4">CBS 342.82</strain>
    </source>
</reference>
<feature type="region of interest" description="Disordered" evidence="1">
    <location>
        <begin position="1"/>
        <end position="21"/>
    </location>
</feature>
<dbReference type="GeneID" id="54366258"/>
<keyword evidence="2" id="KW-1133">Transmembrane helix</keyword>
<proteinExistence type="predicted"/>
<evidence type="ECO:0000256" key="1">
    <source>
        <dbReference type="SAM" id="MobiDB-lite"/>
    </source>
</evidence>
<feature type="region of interest" description="Disordered" evidence="1">
    <location>
        <begin position="298"/>
        <end position="335"/>
    </location>
</feature>
<sequence>MSQNSSEESTGSSQLGPYRPYKHRLKRPGQIFWIPRKENAGGDLGLSDSAHNHPCVVLSDVRHNGKHAILIMTSLGGDKLVDRKISPMIREKILPVSPTEPHPDHGMLLHLRNKKGEHKNSYVNANTLFHVDFNYLIGNLNGHQFFSDESLRDLIDKSGFTLQPPDPGNDLSITLVLQRPFPSTYTLENLKSSRHSEMSRAPEYMLQLLTESGVLKGLVPEETMARIRKRQYPEAPSLQNPDSLSSTSREAEAELVPPFPLQHAASPVPLEARAQFPSYSYASNVGLPSSVATQHISTSENSLETTPLLPVTNPCLQSRDGNNGDTPYESANSSRTPDWRRRIVTCVVLGVFVGIVYFGTRMHSS</sequence>
<keyword evidence="2" id="KW-0472">Membrane</keyword>
<dbReference type="PANTHER" id="PTHR37048:SF2">
    <property type="entry name" value="QUESTIONABLE PROTEIN"/>
    <property type="match status" value="1"/>
</dbReference>
<dbReference type="Proteomes" id="UP000504637">
    <property type="component" value="Unplaced"/>
</dbReference>
<feature type="region of interest" description="Disordered" evidence="1">
    <location>
        <begin position="230"/>
        <end position="253"/>
    </location>
</feature>
<dbReference type="RefSeq" id="XP_033460243.1">
    <property type="nucleotide sequence ID" value="XM_033608458.1"/>
</dbReference>
<evidence type="ECO:0000313" key="3">
    <source>
        <dbReference type="Proteomes" id="UP000504637"/>
    </source>
</evidence>
<keyword evidence="3" id="KW-1185">Reference proteome</keyword>
<feature type="transmembrane region" description="Helical" evidence="2">
    <location>
        <begin position="343"/>
        <end position="360"/>
    </location>
</feature>
<feature type="compositionally biased region" description="Low complexity" evidence="1">
    <location>
        <begin position="1"/>
        <end position="14"/>
    </location>
</feature>
<reference evidence="4" key="1">
    <citation type="submission" date="2020-01" db="EMBL/GenBank/DDBJ databases">
        <authorList>
            <consortium name="DOE Joint Genome Institute"/>
            <person name="Haridas S."/>
            <person name="Albert R."/>
            <person name="Binder M."/>
            <person name="Bloem J."/>
            <person name="Labutti K."/>
            <person name="Salamov A."/>
            <person name="Andreopoulos B."/>
            <person name="Baker S.E."/>
            <person name="Barry K."/>
            <person name="Bills G."/>
            <person name="Bluhm B.H."/>
            <person name="Cannon C."/>
            <person name="Castanera R."/>
            <person name="Culley D.E."/>
            <person name="Daum C."/>
            <person name="Ezra D."/>
            <person name="Gonzalez J.B."/>
            <person name="Henrissat B."/>
            <person name="Kuo A."/>
            <person name="Liang C."/>
            <person name="Lipzen A."/>
            <person name="Lutzoni F."/>
            <person name="Magnuson J."/>
            <person name="Mondo S."/>
            <person name="Nolan M."/>
            <person name="Ohm R."/>
            <person name="Pangilinan J."/>
            <person name="Park H.-J."/>
            <person name="Ramirez L."/>
            <person name="Alfaro M."/>
            <person name="Sun H."/>
            <person name="Tritt A."/>
            <person name="Yoshinaga Y."/>
            <person name="Zwiers L.-H."/>
            <person name="Turgeon B.G."/>
            <person name="Goodwin S.B."/>
            <person name="Spatafora J.W."/>
            <person name="Crous P.W."/>
            <person name="Grigoriev I.V."/>
        </authorList>
    </citation>
    <scope>NUCLEOTIDE SEQUENCE</scope>
    <source>
        <strain evidence="4">CBS 342.82</strain>
    </source>
</reference>
<evidence type="ECO:0000256" key="2">
    <source>
        <dbReference type="SAM" id="Phobius"/>
    </source>
</evidence>
<feature type="compositionally biased region" description="Polar residues" evidence="1">
    <location>
        <begin position="314"/>
        <end position="335"/>
    </location>
</feature>
<organism evidence="4">
    <name type="scientific">Dissoconium aciculare CBS 342.82</name>
    <dbReference type="NCBI Taxonomy" id="1314786"/>
    <lineage>
        <taxon>Eukaryota</taxon>
        <taxon>Fungi</taxon>
        <taxon>Dikarya</taxon>
        <taxon>Ascomycota</taxon>
        <taxon>Pezizomycotina</taxon>
        <taxon>Dothideomycetes</taxon>
        <taxon>Dothideomycetidae</taxon>
        <taxon>Mycosphaerellales</taxon>
        <taxon>Dissoconiaceae</taxon>
        <taxon>Dissoconium</taxon>
    </lineage>
</organism>
<evidence type="ECO:0000313" key="4">
    <source>
        <dbReference type="RefSeq" id="XP_033460243.1"/>
    </source>
</evidence>
<dbReference type="OrthoDB" id="3537171at2759"/>
<gene>
    <name evidence="4" type="ORF">K489DRAFT_431780</name>
</gene>
<name>A0A6J3M8P4_9PEZI</name>
<protein>
    <submittedName>
        <fullName evidence="4">Uncharacterized protein</fullName>
    </submittedName>
</protein>
<feature type="compositionally biased region" description="Polar residues" evidence="1">
    <location>
        <begin position="237"/>
        <end position="248"/>
    </location>
</feature>
<dbReference type="PANTHER" id="PTHR37048">
    <property type="entry name" value="QUESTIONABLE PROTEIN"/>
    <property type="match status" value="1"/>
</dbReference>
<dbReference type="AlphaFoldDB" id="A0A6J3M8P4"/>
<keyword evidence="2" id="KW-0812">Transmembrane</keyword>
<accession>A0A6J3M8P4</accession>